<name>A0A9D2B6Q3_9GAMM</name>
<comment type="caution">
    <text evidence="2">The sequence shown here is derived from an EMBL/GenBank/DDBJ whole genome shotgun (WGS) entry which is preliminary data.</text>
</comment>
<dbReference type="SUPFAM" id="SSF53474">
    <property type="entry name" value="alpha/beta-Hydrolases"/>
    <property type="match status" value="1"/>
</dbReference>
<evidence type="ECO:0000313" key="2">
    <source>
        <dbReference type="EMBL" id="HIX62454.1"/>
    </source>
</evidence>
<gene>
    <name evidence="2" type="ORF">H9854_09510</name>
</gene>
<keyword evidence="1" id="KW-0732">Signal</keyword>
<feature type="signal peptide" evidence="1">
    <location>
        <begin position="1"/>
        <end position="19"/>
    </location>
</feature>
<dbReference type="Proteomes" id="UP000824248">
    <property type="component" value="Unassembled WGS sequence"/>
</dbReference>
<proteinExistence type="predicted"/>
<sequence length="344" mass="36625">MHAILLLGAALLLSTTAHAEGPLPPLPPLGVDPADTSVIGISSGGYMATQLAVAWPQRFTRLAVLAAGPWSCAEGGLGQALGQCMSTRRGPPDLTALDRRLHDYQARELVGDAAAIGRLRAFVWHGEADDVIAPALGIALAEQLSGWLDNPEAQLHTVISPDIGHGWPVEASPEIPPDQLGQCHAGGSTHLLACDRNIATVALNWLHDSPETQGENAPSAELLRFDQSEFAARGMADAGFLLVPSACEAGGCQVTVALHGCGMAEELIGEAFVRYSGLDVWATANQRVVLYPQAESSLANPQGCWDWWGFSESSWQLDPLHDTREGAQITALMEMLERLEQPRT</sequence>
<accession>A0A9D2B6Q3</accession>
<organism evidence="2 3">
    <name type="scientific">Candidatus Halomonas stercoripullorum</name>
    <dbReference type="NCBI Taxonomy" id="2838617"/>
    <lineage>
        <taxon>Bacteria</taxon>
        <taxon>Pseudomonadati</taxon>
        <taxon>Pseudomonadota</taxon>
        <taxon>Gammaproteobacteria</taxon>
        <taxon>Oceanospirillales</taxon>
        <taxon>Halomonadaceae</taxon>
        <taxon>Halomonas</taxon>
    </lineage>
</organism>
<protein>
    <submittedName>
        <fullName evidence="2">PHB depolymerase family esterase</fullName>
    </submittedName>
</protein>
<evidence type="ECO:0000256" key="1">
    <source>
        <dbReference type="SAM" id="SignalP"/>
    </source>
</evidence>
<reference evidence="2" key="2">
    <citation type="submission" date="2021-04" db="EMBL/GenBank/DDBJ databases">
        <authorList>
            <person name="Gilroy R."/>
        </authorList>
    </citation>
    <scope>NUCLEOTIDE SEQUENCE</scope>
    <source>
        <strain evidence="2">1193</strain>
    </source>
</reference>
<evidence type="ECO:0000313" key="3">
    <source>
        <dbReference type="Proteomes" id="UP000824248"/>
    </source>
</evidence>
<feature type="chain" id="PRO_5038409747" evidence="1">
    <location>
        <begin position="20"/>
        <end position="344"/>
    </location>
</feature>
<dbReference type="InterPro" id="IPR029058">
    <property type="entry name" value="AB_hydrolase_fold"/>
</dbReference>
<reference evidence="2" key="1">
    <citation type="journal article" date="2021" name="PeerJ">
        <title>Extensive microbial diversity within the chicken gut microbiome revealed by metagenomics and culture.</title>
        <authorList>
            <person name="Gilroy R."/>
            <person name="Ravi A."/>
            <person name="Getino M."/>
            <person name="Pursley I."/>
            <person name="Horton D.L."/>
            <person name="Alikhan N.F."/>
            <person name="Baker D."/>
            <person name="Gharbi K."/>
            <person name="Hall N."/>
            <person name="Watson M."/>
            <person name="Adriaenssens E.M."/>
            <person name="Foster-Nyarko E."/>
            <person name="Jarju S."/>
            <person name="Secka A."/>
            <person name="Antonio M."/>
            <person name="Oren A."/>
            <person name="Chaudhuri R.R."/>
            <person name="La Ragione R."/>
            <person name="Hildebrand F."/>
            <person name="Pallen M.J."/>
        </authorList>
    </citation>
    <scope>NUCLEOTIDE SEQUENCE</scope>
    <source>
        <strain evidence="2">1193</strain>
    </source>
</reference>
<dbReference type="AlphaFoldDB" id="A0A9D2B6Q3"/>
<dbReference type="Gene3D" id="3.40.50.1820">
    <property type="entry name" value="alpha/beta hydrolase"/>
    <property type="match status" value="1"/>
</dbReference>
<dbReference type="EMBL" id="DXFC01000282">
    <property type="protein sequence ID" value="HIX62454.1"/>
    <property type="molecule type" value="Genomic_DNA"/>
</dbReference>